<keyword evidence="1" id="KW-0472">Membrane</keyword>
<feature type="transmembrane region" description="Helical" evidence="1">
    <location>
        <begin position="12"/>
        <end position="30"/>
    </location>
</feature>
<dbReference type="RefSeq" id="WP_188981345.1">
    <property type="nucleotide sequence ID" value="NZ_BMPO01000001.1"/>
</dbReference>
<comment type="caution">
    <text evidence="3">The sequence shown here is derived from an EMBL/GenBank/DDBJ whole genome shotgun (WGS) entry which is preliminary data.</text>
</comment>
<keyword evidence="4" id="KW-1185">Reference proteome</keyword>
<feature type="transmembrane region" description="Helical" evidence="1">
    <location>
        <begin position="110"/>
        <end position="126"/>
    </location>
</feature>
<dbReference type="InterPro" id="IPR009936">
    <property type="entry name" value="DUF1468"/>
</dbReference>
<reference evidence="3" key="2">
    <citation type="submission" date="2020-09" db="EMBL/GenBank/DDBJ databases">
        <authorList>
            <person name="Sun Q."/>
            <person name="Ohkuma M."/>
        </authorList>
    </citation>
    <scope>NUCLEOTIDE SEQUENCE</scope>
    <source>
        <strain evidence="3">JCM 30078</strain>
    </source>
</reference>
<feature type="transmembrane region" description="Helical" evidence="1">
    <location>
        <begin position="87"/>
        <end position="104"/>
    </location>
</feature>
<reference evidence="3" key="1">
    <citation type="journal article" date="2014" name="Int. J. Syst. Evol. Microbiol.">
        <title>Complete genome sequence of Corynebacterium casei LMG S-19264T (=DSM 44701T), isolated from a smear-ripened cheese.</title>
        <authorList>
            <consortium name="US DOE Joint Genome Institute (JGI-PGF)"/>
            <person name="Walter F."/>
            <person name="Albersmeier A."/>
            <person name="Kalinowski J."/>
            <person name="Ruckert C."/>
        </authorList>
    </citation>
    <scope>NUCLEOTIDE SEQUENCE</scope>
    <source>
        <strain evidence="3">JCM 30078</strain>
    </source>
</reference>
<proteinExistence type="predicted"/>
<evidence type="ECO:0000313" key="4">
    <source>
        <dbReference type="Proteomes" id="UP000635983"/>
    </source>
</evidence>
<dbReference type="Pfam" id="PF07331">
    <property type="entry name" value="TctB"/>
    <property type="match status" value="1"/>
</dbReference>
<evidence type="ECO:0000313" key="3">
    <source>
        <dbReference type="EMBL" id="GGJ80448.1"/>
    </source>
</evidence>
<dbReference type="AlphaFoldDB" id="A0A917PIE2"/>
<evidence type="ECO:0000259" key="2">
    <source>
        <dbReference type="Pfam" id="PF07331"/>
    </source>
</evidence>
<feature type="transmembrane region" description="Helical" evidence="1">
    <location>
        <begin position="133"/>
        <end position="151"/>
    </location>
</feature>
<feature type="transmembrane region" description="Helical" evidence="1">
    <location>
        <begin position="50"/>
        <end position="67"/>
    </location>
</feature>
<dbReference type="EMBL" id="BMPO01000001">
    <property type="protein sequence ID" value="GGJ80448.1"/>
    <property type="molecule type" value="Genomic_DNA"/>
</dbReference>
<evidence type="ECO:0000256" key="1">
    <source>
        <dbReference type="SAM" id="Phobius"/>
    </source>
</evidence>
<gene>
    <name evidence="3" type="ORF">GCM10009304_02760</name>
</gene>
<accession>A0A917PIE2</accession>
<feature type="domain" description="DUF1468" evidence="2">
    <location>
        <begin position="14"/>
        <end position="160"/>
    </location>
</feature>
<keyword evidence="1" id="KW-1133">Transmembrane helix</keyword>
<name>A0A917PIE2_9PSED</name>
<protein>
    <recommendedName>
        <fullName evidence="2">DUF1468 domain-containing protein</fullName>
    </recommendedName>
</protein>
<dbReference type="Proteomes" id="UP000635983">
    <property type="component" value="Unassembled WGS sequence"/>
</dbReference>
<keyword evidence="1" id="KW-0812">Transmembrane</keyword>
<organism evidence="3 4">
    <name type="scientific">Pseudomonas matsuisoli</name>
    <dbReference type="NCBI Taxonomy" id="1515666"/>
    <lineage>
        <taxon>Bacteria</taxon>
        <taxon>Pseudomonadati</taxon>
        <taxon>Pseudomonadota</taxon>
        <taxon>Gammaproteobacteria</taxon>
        <taxon>Pseudomonadales</taxon>
        <taxon>Pseudomonadaceae</taxon>
        <taxon>Pseudomonas</taxon>
    </lineage>
</organism>
<sequence>MMLSKGAQRLDVLTGVISLGLSALLFWASLDVKDFGSIGVGASFVPKLTAVLFLLVGLALIGGAFAASKTSDVPADAKPEGEQTTGGIGAVALSVVLMAGYVAALDAVGFMISSVVYVFLQILILCKQHRRRYLMFALTSVVPAVALYYLFVDVFDISLPAGVLG</sequence>